<organism evidence="1 3">
    <name type="scientific">Medicago truncatula</name>
    <name type="common">Barrel medic</name>
    <name type="synonym">Medicago tribuloides</name>
    <dbReference type="NCBI Taxonomy" id="3880"/>
    <lineage>
        <taxon>Eukaryota</taxon>
        <taxon>Viridiplantae</taxon>
        <taxon>Streptophyta</taxon>
        <taxon>Embryophyta</taxon>
        <taxon>Tracheophyta</taxon>
        <taxon>Spermatophyta</taxon>
        <taxon>Magnoliopsida</taxon>
        <taxon>eudicotyledons</taxon>
        <taxon>Gunneridae</taxon>
        <taxon>Pentapetalae</taxon>
        <taxon>rosids</taxon>
        <taxon>fabids</taxon>
        <taxon>Fabales</taxon>
        <taxon>Fabaceae</taxon>
        <taxon>Papilionoideae</taxon>
        <taxon>50 kb inversion clade</taxon>
        <taxon>NPAAA clade</taxon>
        <taxon>Hologalegina</taxon>
        <taxon>IRL clade</taxon>
        <taxon>Trifolieae</taxon>
        <taxon>Medicago</taxon>
    </lineage>
</organism>
<accession>A0A072TJP9</accession>
<dbReference type="Gene3D" id="3.80.10.10">
    <property type="entry name" value="Ribonuclease Inhibitor"/>
    <property type="match status" value="1"/>
</dbReference>
<reference evidence="1 3" key="2">
    <citation type="journal article" date="2014" name="BMC Genomics">
        <title>An improved genome release (version Mt4.0) for the model legume Medicago truncatula.</title>
        <authorList>
            <person name="Tang H."/>
            <person name="Krishnakumar V."/>
            <person name="Bidwell S."/>
            <person name="Rosen B."/>
            <person name="Chan A."/>
            <person name="Zhou S."/>
            <person name="Gentzbittel L."/>
            <person name="Childs K.L."/>
            <person name="Yandell M."/>
            <person name="Gundlach H."/>
            <person name="Mayer K.F."/>
            <person name="Schwartz D.C."/>
            <person name="Town C.D."/>
        </authorList>
    </citation>
    <scope>GENOME REANNOTATION</scope>
    <source>
        <strain evidence="1">A17</strain>
        <strain evidence="2 3">cv. Jemalong A17</strain>
    </source>
</reference>
<dbReference type="HOGENOM" id="CLU_3017355_0_0_1"/>
<dbReference type="AlphaFoldDB" id="A0A072TJP9"/>
<gene>
    <name evidence="1" type="ORF">MTR_0041s0060</name>
</gene>
<keyword evidence="3" id="KW-1185">Reference proteome</keyword>
<reference evidence="2" key="3">
    <citation type="submission" date="2015-06" db="UniProtKB">
        <authorList>
            <consortium name="EnsemblPlants"/>
        </authorList>
    </citation>
    <scope>IDENTIFICATION</scope>
    <source>
        <strain evidence="2">cv. Jemalong A17</strain>
    </source>
</reference>
<protein>
    <submittedName>
        <fullName evidence="1">RNI superfamily protein</fullName>
    </submittedName>
</protein>
<evidence type="ECO:0000313" key="3">
    <source>
        <dbReference type="Proteomes" id="UP000002051"/>
    </source>
</evidence>
<dbReference type="InterPro" id="IPR032675">
    <property type="entry name" value="LRR_dom_sf"/>
</dbReference>
<dbReference type="EMBL" id="KL402766">
    <property type="protein sequence ID" value="KEH17128.1"/>
    <property type="molecule type" value="Genomic_DNA"/>
</dbReference>
<proteinExistence type="predicted"/>
<evidence type="ECO:0000313" key="2">
    <source>
        <dbReference type="EnsemblPlants" id="KEH17128"/>
    </source>
</evidence>
<dbReference type="EnsemblPlants" id="KEH17128">
    <property type="protein sequence ID" value="KEH17128"/>
    <property type="gene ID" value="MTR_0041s0060"/>
</dbReference>
<name>A0A072TJP9_MEDTR</name>
<reference evidence="1 3" key="1">
    <citation type="journal article" date="2011" name="Nature">
        <title>The Medicago genome provides insight into the evolution of rhizobial symbioses.</title>
        <authorList>
            <person name="Young N.D."/>
            <person name="Debelle F."/>
            <person name="Oldroyd G.E."/>
            <person name="Geurts R."/>
            <person name="Cannon S.B."/>
            <person name="Udvardi M.K."/>
            <person name="Benedito V.A."/>
            <person name="Mayer K.F."/>
            <person name="Gouzy J."/>
            <person name="Schoof H."/>
            <person name="Van de Peer Y."/>
            <person name="Proost S."/>
            <person name="Cook D.R."/>
            <person name="Meyers B.C."/>
            <person name="Spannagl M."/>
            <person name="Cheung F."/>
            <person name="De Mita S."/>
            <person name="Krishnakumar V."/>
            <person name="Gundlach H."/>
            <person name="Zhou S."/>
            <person name="Mudge J."/>
            <person name="Bharti A.K."/>
            <person name="Murray J.D."/>
            <person name="Naoumkina M.A."/>
            <person name="Rosen B."/>
            <person name="Silverstein K.A."/>
            <person name="Tang H."/>
            <person name="Rombauts S."/>
            <person name="Zhao P.X."/>
            <person name="Zhou P."/>
            <person name="Barbe V."/>
            <person name="Bardou P."/>
            <person name="Bechner M."/>
            <person name="Bellec A."/>
            <person name="Berger A."/>
            <person name="Berges H."/>
            <person name="Bidwell S."/>
            <person name="Bisseling T."/>
            <person name="Choisne N."/>
            <person name="Couloux A."/>
            <person name="Denny R."/>
            <person name="Deshpande S."/>
            <person name="Dai X."/>
            <person name="Doyle J.J."/>
            <person name="Dudez A.M."/>
            <person name="Farmer A.D."/>
            <person name="Fouteau S."/>
            <person name="Franken C."/>
            <person name="Gibelin C."/>
            <person name="Gish J."/>
            <person name="Goldstein S."/>
            <person name="Gonzalez A.J."/>
            <person name="Green P.J."/>
            <person name="Hallab A."/>
            <person name="Hartog M."/>
            <person name="Hua A."/>
            <person name="Humphray S.J."/>
            <person name="Jeong D.H."/>
            <person name="Jing Y."/>
            <person name="Jocker A."/>
            <person name="Kenton S.M."/>
            <person name="Kim D.J."/>
            <person name="Klee K."/>
            <person name="Lai H."/>
            <person name="Lang C."/>
            <person name="Lin S."/>
            <person name="Macmil S.L."/>
            <person name="Magdelenat G."/>
            <person name="Matthews L."/>
            <person name="McCorrison J."/>
            <person name="Monaghan E.L."/>
            <person name="Mun J.H."/>
            <person name="Najar F.Z."/>
            <person name="Nicholson C."/>
            <person name="Noirot C."/>
            <person name="O'Bleness M."/>
            <person name="Paule C.R."/>
            <person name="Poulain J."/>
            <person name="Prion F."/>
            <person name="Qin B."/>
            <person name="Qu C."/>
            <person name="Retzel E.F."/>
            <person name="Riddle C."/>
            <person name="Sallet E."/>
            <person name="Samain S."/>
            <person name="Samson N."/>
            <person name="Sanders I."/>
            <person name="Saurat O."/>
            <person name="Scarpelli C."/>
            <person name="Schiex T."/>
            <person name="Segurens B."/>
            <person name="Severin A.J."/>
            <person name="Sherrier D.J."/>
            <person name="Shi R."/>
            <person name="Sims S."/>
            <person name="Singer S.R."/>
            <person name="Sinharoy S."/>
            <person name="Sterck L."/>
            <person name="Viollet A."/>
            <person name="Wang B.B."/>
            <person name="Wang K."/>
            <person name="Wang M."/>
            <person name="Wang X."/>
            <person name="Warfsmann J."/>
            <person name="Weissenbach J."/>
            <person name="White D.D."/>
            <person name="White J.D."/>
            <person name="Wiley G.B."/>
            <person name="Wincker P."/>
            <person name="Xing Y."/>
            <person name="Yang L."/>
            <person name="Yao Z."/>
            <person name="Ying F."/>
            <person name="Zhai J."/>
            <person name="Zhou L."/>
            <person name="Zuber A."/>
            <person name="Denarie J."/>
            <person name="Dixon R.A."/>
            <person name="May G.D."/>
            <person name="Schwartz D.C."/>
            <person name="Rogers J."/>
            <person name="Quetier F."/>
            <person name="Town C.D."/>
            <person name="Roe B.A."/>
        </authorList>
    </citation>
    <scope>NUCLEOTIDE SEQUENCE [LARGE SCALE GENOMIC DNA]</scope>
    <source>
        <strain evidence="1">A17</strain>
        <strain evidence="2 3">cv. Jemalong A17</strain>
    </source>
</reference>
<dbReference type="SUPFAM" id="SSF52047">
    <property type="entry name" value="RNI-like"/>
    <property type="match status" value="1"/>
</dbReference>
<dbReference type="Proteomes" id="UP000002051">
    <property type="component" value="Unassembled WGS sequence"/>
</dbReference>
<sequence length="56" mass="6365">MEVLNLTFTKVNDETLYVISKSCSGLLHLILEKCSRVTMKGVKHVVNNCTQLREIN</sequence>
<evidence type="ECO:0000313" key="1">
    <source>
        <dbReference type="EMBL" id="KEH17128.1"/>
    </source>
</evidence>
<dbReference type="PaxDb" id="3880-AES81869"/>